<dbReference type="AlphaFoldDB" id="L5MAE1"/>
<sequence>MHVPKPSPPHPNPECAGLPEQPCDHTLLSTPSVPYTVAAEYAVAVREDHDKRAVTRHSVRGLASGCTFPGSSPAVRHGNQCSLMAIPIDTPAVCMF</sequence>
<name>L5MAE1_MYODS</name>
<evidence type="ECO:0000313" key="3">
    <source>
        <dbReference type="Proteomes" id="UP000010556"/>
    </source>
</evidence>
<keyword evidence="3" id="KW-1185">Reference proteome</keyword>
<accession>L5MAE1</accession>
<reference evidence="3" key="1">
    <citation type="journal article" date="2013" name="Science">
        <title>Comparative analysis of bat genomes provides insight into the evolution of flight and immunity.</title>
        <authorList>
            <person name="Zhang G."/>
            <person name="Cowled C."/>
            <person name="Shi Z."/>
            <person name="Huang Z."/>
            <person name="Bishop-Lilly K.A."/>
            <person name="Fang X."/>
            <person name="Wynne J.W."/>
            <person name="Xiong Z."/>
            <person name="Baker M.L."/>
            <person name="Zhao W."/>
            <person name="Tachedjian M."/>
            <person name="Zhu Y."/>
            <person name="Zhou P."/>
            <person name="Jiang X."/>
            <person name="Ng J."/>
            <person name="Yang L."/>
            <person name="Wu L."/>
            <person name="Xiao J."/>
            <person name="Feng Y."/>
            <person name="Chen Y."/>
            <person name="Sun X."/>
            <person name="Zhang Y."/>
            <person name="Marsh G.A."/>
            <person name="Crameri G."/>
            <person name="Broder C.C."/>
            <person name="Frey K.G."/>
            <person name="Wang L.F."/>
            <person name="Wang J."/>
        </authorList>
    </citation>
    <scope>NUCLEOTIDE SEQUENCE [LARGE SCALE GENOMIC DNA]</scope>
</reference>
<dbReference type="EMBL" id="KB102333">
    <property type="protein sequence ID" value="ELK35564.1"/>
    <property type="molecule type" value="Genomic_DNA"/>
</dbReference>
<dbReference type="Proteomes" id="UP000010556">
    <property type="component" value="Unassembled WGS sequence"/>
</dbReference>
<protein>
    <submittedName>
        <fullName evidence="2">Uncharacterized protein</fullName>
    </submittedName>
</protein>
<organism evidence="2 3">
    <name type="scientific">Myotis davidii</name>
    <name type="common">David's myotis</name>
    <dbReference type="NCBI Taxonomy" id="225400"/>
    <lineage>
        <taxon>Eukaryota</taxon>
        <taxon>Metazoa</taxon>
        <taxon>Chordata</taxon>
        <taxon>Craniata</taxon>
        <taxon>Vertebrata</taxon>
        <taxon>Euteleostomi</taxon>
        <taxon>Mammalia</taxon>
        <taxon>Eutheria</taxon>
        <taxon>Laurasiatheria</taxon>
        <taxon>Chiroptera</taxon>
        <taxon>Yangochiroptera</taxon>
        <taxon>Vespertilionidae</taxon>
        <taxon>Myotis</taxon>
    </lineage>
</organism>
<feature type="compositionally biased region" description="Pro residues" evidence="1">
    <location>
        <begin position="1"/>
        <end position="12"/>
    </location>
</feature>
<gene>
    <name evidence="2" type="ORF">MDA_GLEAN10011594</name>
</gene>
<evidence type="ECO:0000256" key="1">
    <source>
        <dbReference type="SAM" id="MobiDB-lite"/>
    </source>
</evidence>
<proteinExistence type="predicted"/>
<feature type="region of interest" description="Disordered" evidence="1">
    <location>
        <begin position="1"/>
        <end position="23"/>
    </location>
</feature>
<evidence type="ECO:0000313" key="2">
    <source>
        <dbReference type="EMBL" id="ELK35564.1"/>
    </source>
</evidence>